<dbReference type="InterPro" id="IPR017850">
    <property type="entry name" value="Alkaline_phosphatase_core_sf"/>
</dbReference>
<dbReference type="Proteomes" id="UP000509750">
    <property type="component" value="Chromosome"/>
</dbReference>
<name>A0A7D5GGK4_9EURY</name>
<protein>
    <submittedName>
        <fullName evidence="4">Sulfatase-like hydrolase/transferase</fullName>
    </submittedName>
</protein>
<dbReference type="Pfam" id="PF00884">
    <property type="entry name" value="Sulfatase"/>
    <property type="match status" value="1"/>
</dbReference>
<sequence length="413" mass="45730">MDTPLSEWTDVSDVDNVVIFVSDALRFDFLPEEVRNLGVTARAIAPSTFTASALPSLLTGMYPATHKVWMFDDRLAESAELLRADGVDVGFNAESVWIGLESDEKPPLQIHHLETESKLGELEPPFVHVVHDVGPHAPYGFGNEAFESTEEFFREYESRRSRLIDLYRQDCHNSAERFLDVYDQLAERDLLDETLVVFTSDHGQCLGEQRNGGRFGHGHPMCPETVEIPIVFLGAGLPKDETYPSLLSGTDVAPTVLSAQRGAAPDGVDGVDVWREGSDPSRKPRSDVWQHLEVEARGLSTELSVYAASGVWNATGGHVLHRKSSVQRLGALLYDNLFRGYSPAWRDNASPRKVASLVRLSLARTLTFGDPDFTTADASALVPDEFEEGAHQFADTTLNEDQESLLRDLGYLK</sequence>
<keyword evidence="2 4" id="KW-0378">Hydrolase</keyword>
<evidence type="ECO:0000313" key="5">
    <source>
        <dbReference type="Proteomes" id="UP000509750"/>
    </source>
</evidence>
<dbReference type="AlphaFoldDB" id="A0A7D5GGK4"/>
<dbReference type="InterPro" id="IPR000917">
    <property type="entry name" value="Sulfatase_N"/>
</dbReference>
<reference evidence="4 5" key="1">
    <citation type="submission" date="2020-07" db="EMBL/GenBank/DDBJ databases">
        <title>Gai3-2, isolated from salt lake.</title>
        <authorList>
            <person name="Cui H."/>
            <person name="Shi X."/>
        </authorList>
    </citation>
    <scope>NUCLEOTIDE SEQUENCE [LARGE SCALE GENOMIC DNA]</scope>
    <source>
        <strain evidence="4 5">Gai3-2</strain>
    </source>
</reference>
<evidence type="ECO:0000256" key="2">
    <source>
        <dbReference type="ARBA" id="ARBA00022801"/>
    </source>
</evidence>
<feature type="domain" description="Sulfatase N-terminal" evidence="3">
    <location>
        <begin position="121"/>
        <end position="259"/>
    </location>
</feature>
<gene>
    <name evidence="4" type="ORF">HUG10_17465</name>
</gene>
<comment type="similarity">
    <text evidence="1">Belongs to the sulfatase family.</text>
</comment>
<dbReference type="RefSeq" id="WP_179170782.1">
    <property type="nucleotide sequence ID" value="NZ_CP058529.1"/>
</dbReference>
<dbReference type="KEGG" id="halg:HUG10_17465"/>
<dbReference type="PANTHER" id="PTHR42693:SF53">
    <property type="entry name" value="ENDO-4-O-SULFATASE"/>
    <property type="match status" value="1"/>
</dbReference>
<dbReference type="SUPFAM" id="SSF53649">
    <property type="entry name" value="Alkaline phosphatase-like"/>
    <property type="match status" value="1"/>
</dbReference>
<dbReference type="GO" id="GO:0016740">
    <property type="term" value="F:transferase activity"/>
    <property type="evidence" value="ECO:0007669"/>
    <property type="project" value="UniProtKB-KW"/>
</dbReference>
<organism evidence="4 5">
    <name type="scientific">Halorarum halophilum</name>
    <dbReference type="NCBI Taxonomy" id="2743090"/>
    <lineage>
        <taxon>Archaea</taxon>
        <taxon>Methanobacteriati</taxon>
        <taxon>Methanobacteriota</taxon>
        <taxon>Stenosarchaea group</taxon>
        <taxon>Halobacteria</taxon>
        <taxon>Halobacteriales</taxon>
        <taxon>Haloferacaceae</taxon>
        <taxon>Halorarum</taxon>
    </lineage>
</organism>
<evidence type="ECO:0000259" key="3">
    <source>
        <dbReference type="Pfam" id="PF00884"/>
    </source>
</evidence>
<dbReference type="GO" id="GO:0004065">
    <property type="term" value="F:arylsulfatase activity"/>
    <property type="evidence" value="ECO:0007669"/>
    <property type="project" value="TreeGrafter"/>
</dbReference>
<keyword evidence="4" id="KW-0808">Transferase</keyword>
<dbReference type="InterPro" id="IPR050738">
    <property type="entry name" value="Sulfatase"/>
</dbReference>
<dbReference type="OrthoDB" id="3164at2157"/>
<evidence type="ECO:0000256" key="1">
    <source>
        <dbReference type="ARBA" id="ARBA00008779"/>
    </source>
</evidence>
<keyword evidence="5" id="KW-1185">Reference proteome</keyword>
<proteinExistence type="inferred from homology"/>
<accession>A0A7D5GGK4</accession>
<dbReference type="GeneID" id="56030660"/>
<evidence type="ECO:0000313" key="4">
    <source>
        <dbReference type="EMBL" id="QLG29208.1"/>
    </source>
</evidence>
<dbReference type="PANTHER" id="PTHR42693">
    <property type="entry name" value="ARYLSULFATASE FAMILY MEMBER"/>
    <property type="match status" value="1"/>
</dbReference>
<dbReference type="EMBL" id="CP058529">
    <property type="protein sequence ID" value="QLG29208.1"/>
    <property type="molecule type" value="Genomic_DNA"/>
</dbReference>
<dbReference type="Gene3D" id="3.40.720.10">
    <property type="entry name" value="Alkaline Phosphatase, subunit A"/>
    <property type="match status" value="1"/>
</dbReference>